<comment type="catalytic activity">
    <reaction evidence="24">
        <text>L-lysyl-[collagen] + L-methionyl-[collagen] + hypobromite = [collagen]-L-lysyl-N-S-L-methionyl-[collagen] + bromide + H2O + H(+)</text>
        <dbReference type="Rhea" id="RHEA:66024"/>
        <dbReference type="Rhea" id="RHEA-COMP:12751"/>
        <dbReference type="Rhea" id="RHEA-COMP:16949"/>
        <dbReference type="Rhea" id="RHEA-COMP:16951"/>
        <dbReference type="ChEBI" id="CHEBI:15377"/>
        <dbReference type="ChEBI" id="CHEBI:15378"/>
        <dbReference type="ChEBI" id="CHEBI:15858"/>
        <dbReference type="ChEBI" id="CHEBI:16044"/>
        <dbReference type="ChEBI" id="CHEBI:29250"/>
        <dbReference type="ChEBI" id="CHEBI:29969"/>
        <dbReference type="ChEBI" id="CHEBI:166867"/>
    </reaction>
    <physiologicalReaction direction="left-to-right" evidence="24">
        <dbReference type="Rhea" id="RHEA:66025"/>
    </physiologicalReaction>
</comment>
<evidence type="ECO:0000256" key="25">
    <source>
        <dbReference type="ARBA" id="ARBA00048887"/>
    </source>
</evidence>
<feature type="domain" description="Ig-like" evidence="33">
    <location>
        <begin position="397"/>
        <end position="484"/>
    </location>
</feature>
<comment type="cofactor">
    <cofactor evidence="1">
        <name>heme b</name>
        <dbReference type="ChEBI" id="CHEBI:60344"/>
    </cofactor>
</comment>
<evidence type="ECO:0000256" key="27">
    <source>
        <dbReference type="ARBA" id="ARBA00061342"/>
    </source>
</evidence>
<comment type="subcellular location">
    <subcellularLocation>
        <location evidence="3">Cell membrane</location>
    </subcellularLocation>
    <subcellularLocation>
        <location evidence="2">Membrane</location>
        <topology evidence="2">Single-pass membrane protein</topology>
    </subcellularLocation>
    <subcellularLocation>
        <location evidence="4">Secreted</location>
    </subcellularLocation>
</comment>
<evidence type="ECO:0000256" key="21">
    <source>
        <dbReference type="ARBA" id="ARBA00023319"/>
    </source>
</evidence>
<dbReference type="InterPro" id="IPR003591">
    <property type="entry name" value="Leu-rich_rpt_typical-subtyp"/>
</dbReference>
<organism evidence="34 35">
    <name type="scientific">Lymnaea stagnalis</name>
    <name type="common">Great pond snail</name>
    <name type="synonym">Helix stagnalis</name>
    <dbReference type="NCBI Taxonomy" id="6523"/>
    <lineage>
        <taxon>Eukaryota</taxon>
        <taxon>Metazoa</taxon>
        <taxon>Spiralia</taxon>
        <taxon>Lophotrochozoa</taxon>
        <taxon>Mollusca</taxon>
        <taxon>Gastropoda</taxon>
        <taxon>Heterobranchia</taxon>
        <taxon>Euthyneura</taxon>
        <taxon>Panpulmonata</taxon>
        <taxon>Hygrophila</taxon>
        <taxon>Lymnaeoidea</taxon>
        <taxon>Lymnaeidae</taxon>
        <taxon>Lymnaea</taxon>
    </lineage>
</organism>
<evidence type="ECO:0000256" key="19">
    <source>
        <dbReference type="ARBA" id="ARBA00023157"/>
    </source>
</evidence>
<evidence type="ECO:0000259" key="33">
    <source>
        <dbReference type="PROSITE" id="PS50835"/>
    </source>
</evidence>
<keyword evidence="12 32" id="KW-0732">Signal</keyword>
<evidence type="ECO:0000256" key="23">
    <source>
        <dbReference type="ARBA" id="ARBA00047610"/>
    </source>
</evidence>
<dbReference type="GO" id="GO:0004601">
    <property type="term" value="F:peroxidase activity"/>
    <property type="evidence" value="ECO:0007669"/>
    <property type="project" value="UniProtKB-KW"/>
</dbReference>
<dbReference type="PRINTS" id="PR00457">
    <property type="entry name" value="ANPEROXIDASE"/>
</dbReference>
<dbReference type="SUPFAM" id="SSF52058">
    <property type="entry name" value="L domain-like"/>
    <property type="match status" value="1"/>
</dbReference>
<dbReference type="SUPFAM" id="SSF57603">
    <property type="entry name" value="FnI-like domain"/>
    <property type="match status" value="1"/>
</dbReference>
<evidence type="ECO:0000256" key="11">
    <source>
        <dbReference type="ARBA" id="ARBA00022723"/>
    </source>
</evidence>
<evidence type="ECO:0000313" key="34">
    <source>
        <dbReference type="EMBL" id="CAL1540332.1"/>
    </source>
</evidence>
<comment type="catalytic activity">
    <reaction evidence="22">
        <text>bromide + H2O2 = hypobromite + H2O</text>
        <dbReference type="Rhea" id="RHEA:66016"/>
        <dbReference type="ChEBI" id="CHEBI:15377"/>
        <dbReference type="ChEBI" id="CHEBI:15858"/>
        <dbReference type="ChEBI" id="CHEBI:16240"/>
        <dbReference type="ChEBI" id="CHEBI:29250"/>
    </reaction>
    <physiologicalReaction direction="left-to-right" evidence="22">
        <dbReference type="Rhea" id="RHEA:66017"/>
    </physiologicalReaction>
</comment>
<dbReference type="PROSITE" id="PS50292">
    <property type="entry name" value="PEROXIDASE_3"/>
    <property type="match status" value="1"/>
</dbReference>
<keyword evidence="6" id="KW-0964">Secreted</keyword>
<dbReference type="PANTHER" id="PTHR11475">
    <property type="entry name" value="OXIDASE/PEROXIDASE"/>
    <property type="match status" value="1"/>
</dbReference>
<evidence type="ECO:0000256" key="29">
    <source>
        <dbReference type="PIRSR" id="PIRSR619791-2"/>
    </source>
</evidence>
<evidence type="ECO:0000256" key="9">
    <source>
        <dbReference type="ARBA" id="ARBA00022617"/>
    </source>
</evidence>
<dbReference type="SMART" id="SM00013">
    <property type="entry name" value="LRRNT"/>
    <property type="match status" value="1"/>
</dbReference>
<evidence type="ECO:0000256" key="8">
    <source>
        <dbReference type="ARBA" id="ARBA00022614"/>
    </source>
</evidence>
<evidence type="ECO:0000256" key="5">
    <source>
        <dbReference type="ARBA" id="ARBA00022475"/>
    </source>
</evidence>
<evidence type="ECO:0000256" key="7">
    <source>
        <dbReference type="ARBA" id="ARBA00022559"/>
    </source>
</evidence>
<dbReference type="SMART" id="SM00082">
    <property type="entry name" value="LRRCT"/>
    <property type="match status" value="1"/>
</dbReference>
<dbReference type="GO" id="GO:0005615">
    <property type="term" value="C:extracellular space"/>
    <property type="evidence" value="ECO:0007669"/>
    <property type="project" value="TreeGrafter"/>
</dbReference>
<feature type="binding site" description="axial binding residue" evidence="29">
    <location>
        <position position="1041"/>
    </location>
    <ligand>
        <name>heme b</name>
        <dbReference type="ChEBI" id="CHEBI:60344"/>
    </ligand>
    <ligandPart>
        <name>Fe</name>
        <dbReference type="ChEBI" id="CHEBI:18248"/>
    </ligandPart>
</feature>
<evidence type="ECO:0000256" key="3">
    <source>
        <dbReference type="ARBA" id="ARBA00004236"/>
    </source>
</evidence>
<dbReference type="InterPro" id="IPR032675">
    <property type="entry name" value="LRR_dom_sf"/>
</dbReference>
<dbReference type="InterPro" id="IPR013783">
    <property type="entry name" value="Ig-like_fold"/>
</dbReference>
<evidence type="ECO:0000256" key="30">
    <source>
        <dbReference type="SAM" id="Coils"/>
    </source>
</evidence>
<evidence type="ECO:0000256" key="24">
    <source>
        <dbReference type="ARBA" id="ARBA00048396"/>
    </source>
</evidence>
<keyword evidence="13" id="KW-0677">Repeat</keyword>
<comment type="catalytic activity">
    <reaction evidence="26">
        <text>hypobromite + L-tyrosyl-[protein] + H(+) = 3-bromo-L-tyrosyl-[protein] + H2O</text>
        <dbReference type="Rhea" id="RHEA:69356"/>
        <dbReference type="Rhea" id="RHEA-COMP:10136"/>
        <dbReference type="Rhea" id="RHEA-COMP:17686"/>
        <dbReference type="ChEBI" id="CHEBI:15377"/>
        <dbReference type="ChEBI" id="CHEBI:15378"/>
        <dbReference type="ChEBI" id="CHEBI:29250"/>
        <dbReference type="ChEBI" id="CHEBI:46858"/>
        <dbReference type="ChEBI" id="CHEBI:183512"/>
    </reaction>
    <physiologicalReaction direction="left-to-right" evidence="26">
        <dbReference type="Rhea" id="RHEA:69357"/>
    </physiologicalReaction>
</comment>
<evidence type="ECO:0000256" key="22">
    <source>
        <dbReference type="ARBA" id="ARBA00047544"/>
    </source>
</evidence>
<dbReference type="PANTHER" id="PTHR11475:SF58">
    <property type="entry name" value="PEROXIDASIN"/>
    <property type="match status" value="1"/>
</dbReference>
<protein>
    <recommendedName>
        <fullName evidence="28">Cell adhesion molecule-related/down-regulated by oncogenes</fullName>
    </recommendedName>
</protein>
<dbReference type="GO" id="GO:0046872">
    <property type="term" value="F:metal ion binding"/>
    <property type="evidence" value="ECO:0007669"/>
    <property type="project" value="UniProtKB-KW"/>
</dbReference>
<dbReference type="InterPro" id="IPR000483">
    <property type="entry name" value="Cys-rich_flank_reg_C"/>
</dbReference>
<comment type="catalytic activity">
    <reaction evidence="23">
        <text>L-lysyl-[collagen] + L-methionyl-[collagen] + H2O2 = [collagen]-L-lysyl-N-S-L-methionyl-[collagen] + 2 H2O + H(+)</text>
        <dbReference type="Rhea" id="RHEA:66020"/>
        <dbReference type="Rhea" id="RHEA-COMP:12751"/>
        <dbReference type="Rhea" id="RHEA-COMP:16949"/>
        <dbReference type="Rhea" id="RHEA-COMP:16951"/>
        <dbReference type="ChEBI" id="CHEBI:15377"/>
        <dbReference type="ChEBI" id="CHEBI:15378"/>
        <dbReference type="ChEBI" id="CHEBI:16044"/>
        <dbReference type="ChEBI" id="CHEBI:16240"/>
        <dbReference type="ChEBI" id="CHEBI:29969"/>
        <dbReference type="ChEBI" id="CHEBI:166867"/>
    </reaction>
    <physiologicalReaction direction="left-to-right" evidence="23">
        <dbReference type="Rhea" id="RHEA:66021"/>
    </physiologicalReaction>
</comment>
<dbReference type="FunFam" id="2.60.40.10:FF:000107">
    <property type="entry name" value="Myosin, light chain kinase a"/>
    <property type="match status" value="1"/>
</dbReference>
<dbReference type="InterPro" id="IPR037120">
    <property type="entry name" value="Haem_peroxidase_sf_animal"/>
</dbReference>
<comment type="catalytic activity">
    <reaction evidence="25">
        <text>L-tyrosyl-[protein] + bromide + H2O2 + H(+) = 3-bromo-L-tyrosyl-[protein] + 2 H2O</text>
        <dbReference type="Rhea" id="RHEA:69360"/>
        <dbReference type="Rhea" id="RHEA-COMP:10136"/>
        <dbReference type="Rhea" id="RHEA-COMP:17686"/>
        <dbReference type="ChEBI" id="CHEBI:15377"/>
        <dbReference type="ChEBI" id="CHEBI:15378"/>
        <dbReference type="ChEBI" id="CHEBI:15858"/>
        <dbReference type="ChEBI" id="CHEBI:16240"/>
        <dbReference type="ChEBI" id="CHEBI:46858"/>
        <dbReference type="ChEBI" id="CHEBI:183512"/>
    </reaction>
    <physiologicalReaction direction="left-to-right" evidence="25">
        <dbReference type="Rhea" id="RHEA:69361"/>
    </physiologicalReaction>
</comment>
<dbReference type="Pfam" id="PF07679">
    <property type="entry name" value="I-set"/>
    <property type="match status" value="4"/>
</dbReference>
<evidence type="ECO:0000256" key="10">
    <source>
        <dbReference type="ARBA" id="ARBA00022692"/>
    </source>
</evidence>
<sequence length="1441" mass="163163">MERKISRFLWALVVLFCAVLDSARACPQRCFCFRTHVRCMFINLESIPSAPADTTVLDLRFNQIKTIKRGSFPALPHLNTLLLNNNEVEELEEGSLEGLPELRYLYLYKNKISKIHPKAFHSVPQLEQLFLHSNNLSKFPEHLFDKNPNLRRLRLDSNSLMCDCDMMWLADMLKEKDGITQAAVTCKYPSKFQGRSILSISKEDFNCEKPKITMEPKSVDVTFGNTVYFSCRAEGDPDPEIMWLHNDNVINTNSDERYTIMEDGTLMIESTQEKDKGFYECMARNAAGMVKANKVELRYLNDDVVIPKFMETPQDVNVVEGSELQLPCQASGNPRPDITWTHNSDSISGNIRARKLENGALSITNVRVSDAGLYECKATNSIQSISSSATVRVLVRPVIVRPPVDLSIVQGSVVNFTCEARGDSQPVITWTKDGKGPLPNNGRYEIQRNGEVLRINNVLAADQATFTCKAENAAGAITASARLRMIENVVPSFSQNSDFVSAAVGANIVLNCFAEGKPDPLYDWMRDGRVLQNRNRIVIQGGQLSISAVHQHDAGRYDCVAENVLGRASKSIFLQVQGANDARLGDRFVSNAIPQATHQVNHAINVTRSQLFNQSRTHTVQDLITAIRYPSPESLDLVRAEEIFEQTLEIIYQHVNEGHRYNLNGSETSYQELVSPAHINLIANLSGCLSHAYNIDCSDSCFHRRYRTLDGTCNNYHHPTWGAANIAFDRLLPPIYENGFNSPVGWNRHKLYRGTHLPSPRLVSSLLMSADDQIINDDTFTHMLMQWGQFLDHDMDLAPQAVSYARFSDGRNCNETCENTNPCFPIPVPASDPRIREHACLGFTRSSATCNTDSTSLFYKTVSPRQQLNVLTAYIDASMIYGSGERMSNTLRNLATNRGLLREGSSNVANKGLLPFDDDILHRADCQLESNKRHVPCFIAGDHRVNEQLALTAFHTLWMRQHNHIATRMHRINPHWDGNKIFYETRKIIGAMVQHISYKHWLPKALGPIGMARLGNYTGYNPEVNPSIVNEFATAALRFGHTLIQPMLFRLNESFQEIEEGHLPLHRAFFTPYRLVEEGGIDPLIRGLFGRATKKRMPGEFLNSELTEKLFRISNAIGQDLASLNVQRGRDHGLQFYNDYRELCGLRRARNFEDLRGEIQYKDTRDKLQALYGHPDNIDLFIGGVSETMVEGAKVGPTFMCILVDQFKRVRDGDRFWYERDGIFTPEQLHAIKQLSISTVICDSSDGITRVQKDVFMRVQDDDEYEHCDQIPRLDINHWTDCCEDCRARATLSTFAAHSRGRRSTDYSYAEERPMNISTKDDVISSPAVPDEVNDEADEDDEKLNTNEVKQCEREDMDLLDNRVEGIEETLMEMAQVITSLKKKIKQLEREKSNKRKTCLDNNNLVKLDGARWRPDDCTSCLCKRGQVECKSENCGAATKL</sequence>
<keyword evidence="35" id="KW-1185">Reference proteome</keyword>
<dbReference type="Proteomes" id="UP001497497">
    <property type="component" value="Unassembled WGS sequence"/>
</dbReference>
<feature type="compositionally biased region" description="Acidic residues" evidence="31">
    <location>
        <begin position="1332"/>
        <end position="1342"/>
    </location>
</feature>
<dbReference type="InterPro" id="IPR013098">
    <property type="entry name" value="Ig_I-set"/>
</dbReference>
<dbReference type="InterPro" id="IPR019791">
    <property type="entry name" value="Haem_peroxidase_animal"/>
</dbReference>
<evidence type="ECO:0000256" key="4">
    <source>
        <dbReference type="ARBA" id="ARBA00004613"/>
    </source>
</evidence>
<keyword evidence="5" id="KW-1003">Cell membrane</keyword>
<evidence type="ECO:0000256" key="31">
    <source>
        <dbReference type="SAM" id="MobiDB-lite"/>
    </source>
</evidence>
<comment type="caution">
    <text evidence="34">The sequence shown here is derived from an EMBL/GenBank/DDBJ whole genome shotgun (WGS) entry which is preliminary data.</text>
</comment>
<dbReference type="InterPro" id="IPR007110">
    <property type="entry name" value="Ig-like_dom"/>
</dbReference>
<dbReference type="InterPro" id="IPR034824">
    <property type="entry name" value="Peroxidasin_peroxidase"/>
</dbReference>
<evidence type="ECO:0000256" key="20">
    <source>
        <dbReference type="ARBA" id="ARBA00023180"/>
    </source>
</evidence>
<dbReference type="PROSITE" id="PS50835">
    <property type="entry name" value="IG_LIKE"/>
    <property type="match status" value="4"/>
</dbReference>
<accession>A0AAV2I773</accession>
<dbReference type="EMBL" id="CAXITT010000377">
    <property type="protein sequence ID" value="CAL1540332.1"/>
    <property type="molecule type" value="Genomic_DNA"/>
</dbReference>
<evidence type="ECO:0000256" key="26">
    <source>
        <dbReference type="ARBA" id="ARBA00049501"/>
    </source>
</evidence>
<dbReference type="InterPro" id="IPR001611">
    <property type="entry name" value="Leu-rich_rpt"/>
</dbReference>
<feature type="domain" description="Ig-like" evidence="33">
    <location>
        <begin position="210"/>
        <end position="296"/>
    </location>
</feature>
<dbReference type="FunFam" id="2.60.40.10:FF:000032">
    <property type="entry name" value="palladin isoform X1"/>
    <property type="match status" value="1"/>
</dbReference>
<dbReference type="GO" id="GO:0006979">
    <property type="term" value="P:response to oxidative stress"/>
    <property type="evidence" value="ECO:0007669"/>
    <property type="project" value="InterPro"/>
</dbReference>
<keyword evidence="20" id="KW-0325">Glycoprotein</keyword>
<dbReference type="GO" id="GO:0020037">
    <property type="term" value="F:heme binding"/>
    <property type="evidence" value="ECO:0007669"/>
    <property type="project" value="InterPro"/>
</dbReference>
<dbReference type="FunFam" id="2.60.40.10:FF:000273">
    <property type="entry name" value="contactin-3 isoform X1"/>
    <property type="match status" value="1"/>
</dbReference>
<feature type="signal peptide" evidence="32">
    <location>
        <begin position="1"/>
        <end position="25"/>
    </location>
</feature>
<reference evidence="34 35" key="1">
    <citation type="submission" date="2024-04" db="EMBL/GenBank/DDBJ databases">
        <authorList>
            <consortium name="Genoscope - CEA"/>
            <person name="William W."/>
        </authorList>
    </citation>
    <scope>NUCLEOTIDE SEQUENCE [LARGE SCALE GENOMIC DNA]</scope>
</reference>
<evidence type="ECO:0000256" key="32">
    <source>
        <dbReference type="SAM" id="SignalP"/>
    </source>
</evidence>
<dbReference type="GO" id="GO:0005886">
    <property type="term" value="C:plasma membrane"/>
    <property type="evidence" value="ECO:0007669"/>
    <property type="project" value="UniProtKB-SubCell"/>
</dbReference>
<dbReference type="PROSITE" id="PS51450">
    <property type="entry name" value="LRR"/>
    <property type="match status" value="1"/>
</dbReference>
<dbReference type="Pfam" id="PF03098">
    <property type="entry name" value="An_peroxidase"/>
    <property type="match status" value="1"/>
</dbReference>
<dbReference type="SUPFAM" id="SSF48113">
    <property type="entry name" value="Heme-dependent peroxidases"/>
    <property type="match status" value="1"/>
</dbReference>
<evidence type="ECO:0000256" key="16">
    <source>
        <dbReference type="ARBA" id="ARBA00023002"/>
    </source>
</evidence>
<feature type="chain" id="PRO_5043618012" description="Cell adhesion molecule-related/down-regulated by oncogenes" evidence="32">
    <location>
        <begin position="26"/>
        <end position="1441"/>
    </location>
</feature>
<dbReference type="Gene3D" id="1.10.640.10">
    <property type="entry name" value="Haem peroxidase domain superfamily, animal type"/>
    <property type="match status" value="1"/>
</dbReference>
<evidence type="ECO:0000256" key="14">
    <source>
        <dbReference type="ARBA" id="ARBA00022837"/>
    </source>
</evidence>
<evidence type="ECO:0000256" key="13">
    <source>
        <dbReference type="ARBA" id="ARBA00022737"/>
    </source>
</evidence>
<evidence type="ECO:0000256" key="6">
    <source>
        <dbReference type="ARBA" id="ARBA00022525"/>
    </source>
</evidence>
<keyword evidence="19" id="KW-1015">Disulfide bond</keyword>
<dbReference type="InterPro" id="IPR036179">
    <property type="entry name" value="Ig-like_dom_sf"/>
</dbReference>
<proteinExistence type="inferred from homology"/>
<dbReference type="Gene3D" id="3.80.10.10">
    <property type="entry name" value="Ribonuclease Inhibitor"/>
    <property type="match status" value="2"/>
</dbReference>
<dbReference type="InterPro" id="IPR003598">
    <property type="entry name" value="Ig_sub2"/>
</dbReference>
<keyword evidence="30" id="KW-0175">Coiled coil</keyword>
<name>A0AAV2I773_LYMST</name>
<keyword evidence="14" id="KW-0106">Calcium</keyword>
<dbReference type="FunFam" id="1.10.640.10:FF:000001">
    <property type="entry name" value="Peroxidasin homolog"/>
    <property type="match status" value="1"/>
</dbReference>
<dbReference type="CDD" id="cd09826">
    <property type="entry name" value="peroxidasin_like"/>
    <property type="match status" value="1"/>
</dbReference>
<comment type="similarity">
    <text evidence="27">Belongs to the peroxidase family. XPO subfamily.</text>
</comment>
<dbReference type="InterPro" id="IPR010255">
    <property type="entry name" value="Haem_peroxidase_sf"/>
</dbReference>
<keyword evidence="9 29" id="KW-0349">Heme</keyword>
<evidence type="ECO:0000313" key="35">
    <source>
        <dbReference type="Proteomes" id="UP001497497"/>
    </source>
</evidence>
<evidence type="ECO:0000256" key="2">
    <source>
        <dbReference type="ARBA" id="ARBA00004167"/>
    </source>
</evidence>
<evidence type="ECO:0000256" key="18">
    <source>
        <dbReference type="ARBA" id="ARBA00023136"/>
    </source>
</evidence>
<dbReference type="InterPro" id="IPR000372">
    <property type="entry name" value="LRRNT"/>
</dbReference>
<feature type="domain" description="Ig-like" evidence="33">
    <location>
        <begin position="307"/>
        <end position="392"/>
    </location>
</feature>
<evidence type="ECO:0000256" key="12">
    <source>
        <dbReference type="ARBA" id="ARBA00022729"/>
    </source>
</evidence>
<evidence type="ECO:0000256" key="28">
    <source>
        <dbReference type="ARBA" id="ARBA00069893"/>
    </source>
</evidence>
<keyword evidence="15" id="KW-1133">Transmembrane helix</keyword>
<keyword evidence="17 29" id="KW-0408">Iron</keyword>
<feature type="region of interest" description="Disordered" evidence="31">
    <location>
        <begin position="1316"/>
        <end position="1343"/>
    </location>
</feature>
<dbReference type="FunFam" id="2.60.40.10:FF:000163">
    <property type="entry name" value="peroxidasin homolog"/>
    <property type="match status" value="1"/>
</dbReference>
<keyword evidence="11 29" id="KW-0479">Metal-binding</keyword>
<evidence type="ECO:0000256" key="1">
    <source>
        <dbReference type="ARBA" id="ARBA00001970"/>
    </source>
</evidence>
<evidence type="ECO:0000256" key="15">
    <source>
        <dbReference type="ARBA" id="ARBA00022989"/>
    </source>
</evidence>
<keyword evidence="8" id="KW-0433">Leucine-rich repeat</keyword>
<gene>
    <name evidence="34" type="ORF">GSLYS_00013981001</name>
</gene>
<keyword evidence="10" id="KW-0812">Transmembrane</keyword>
<keyword evidence="7" id="KW-0575">Peroxidase</keyword>
<dbReference type="Pfam" id="PF13855">
    <property type="entry name" value="LRR_8"/>
    <property type="match status" value="1"/>
</dbReference>
<dbReference type="InterPro" id="IPR003599">
    <property type="entry name" value="Ig_sub"/>
</dbReference>
<dbReference type="SUPFAM" id="SSF48726">
    <property type="entry name" value="Immunoglobulin"/>
    <property type="match status" value="4"/>
</dbReference>
<keyword evidence="21" id="KW-0393">Immunoglobulin domain</keyword>
<feature type="domain" description="Ig-like" evidence="33">
    <location>
        <begin position="491"/>
        <end position="577"/>
    </location>
</feature>
<feature type="coiled-coil region" evidence="30">
    <location>
        <begin position="1371"/>
        <end position="1398"/>
    </location>
</feature>
<dbReference type="SMART" id="SM00408">
    <property type="entry name" value="IGc2"/>
    <property type="match status" value="4"/>
</dbReference>
<keyword evidence="16" id="KW-0560">Oxidoreductase</keyword>
<dbReference type="SMART" id="SM00409">
    <property type="entry name" value="IG"/>
    <property type="match status" value="4"/>
</dbReference>
<evidence type="ECO:0000256" key="17">
    <source>
        <dbReference type="ARBA" id="ARBA00023004"/>
    </source>
</evidence>
<dbReference type="SMART" id="SM00369">
    <property type="entry name" value="LRR_TYP"/>
    <property type="match status" value="4"/>
</dbReference>
<dbReference type="Gene3D" id="2.10.70.10">
    <property type="entry name" value="Complement Module, domain 1"/>
    <property type="match status" value="1"/>
</dbReference>
<dbReference type="Gene3D" id="2.60.40.10">
    <property type="entry name" value="Immunoglobulins"/>
    <property type="match status" value="4"/>
</dbReference>
<keyword evidence="18" id="KW-0472">Membrane</keyword>